<comment type="subcellular location">
    <subcellularLocation>
        <location evidence="2">Cytoplasm</location>
    </subcellularLocation>
    <subcellularLocation>
        <location evidence="1">Nucleus speckle</location>
    </subcellularLocation>
</comment>
<dbReference type="Pfam" id="PF23096">
    <property type="entry name" value="HEAT_PSME4"/>
    <property type="match status" value="1"/>
</dbReference>
<feature type="compositionally biased region" description="Acidic residues" evidence="10">
    <location>
        <begin position="31"/>
        <end position="57"/>
    </location>
</feature>
<dbReference type="Pfam" id="PF11919">
    <property type="entry name" value="PSME4_C"/>
    <property type="match status" value="1"/>
</dbReference>
<evidence type="ECO:0000256" key="5">
    <source>
        <dbReference type="ARBA" id="ARBA00022737"/>
    </source>
</evidence>
<evidence type="ECO:0000313" key="15">
    <source>
        <dbReference type="Proteomes" id="UP000249464"/>
    </source>
</evidence>
<accession>A0A2X0M9F7</accession>
<dbReference type="InterPro" id="IPR021133">
    <property type="entry name" value="HEAT_type_2"/>
</dbReference>
<dbReference type="InterPro" id="IPR035309">
    <property type="entry name" value="PSME4"/>
</dbReference>
<comment type="similarity">
    <text evidence="3">Belongs to the BLM10 family.</text>
</comment>
<dbReference type="GO" id="GO:0006281">
    <property type="term" value="P:DNA repair"/>
    <property type="evidence" value="ECO:0007669"/>
    <property type="project" value="UniProtKB-KW"/>
</dbReference>
<dbReference type="InterPro" id="IPR016024">
    <property type="entry name" value="ARM-type_fold"/>
</dbReference>
<evidence type="ECO:0000256" key="1">
    <source>
        <dbReference type="ARBA" id="ARBA00004324"/>
    </source>
</evidence>
<feature type="domain" description="Proteasome activator Blm10 middle HEAT repeats region" evidence="12">
    <location>
        <begin position="504"/>
        <end position="1033"/>
    </location>
</feature>
<gene>
    <name evidence="14" type="primary">BQ5605_C004g02973</name>
    <name evidence="14" type="ORF">BQ5605_C004G02973</name>
</gene>
<dbReference type="InterPro" id="IPR055455">
    <property type="entry name" value="HEAT_PSME4"/>
</dbReference>
<proteinExistence type="inferred from homology"/>
<dbReference type="GO" id="GO:0016504">
    <property type="term" value="F:peptidase activator activity"/>
    <property type="evidence" value="ECO:0007669"/>
    <property type="project" value="InterPro"/>
</dbReference>
<dbReference type="PANTHER" id="PTHR32170:SF3">
    <property type="entry name" value="PROTEASOME ACTIVATOR COMPLEX SUBUNIT 4"/>
    <property type="match status" value="1"/>
</dbReference>
<keyword evidence="6" id="KW-0227">DNA damage</keyword>
<dbReference type="Gene3D" id="1.25.10.10">
    <property type="entry name" value="Leucine-rich Repeat Variant"/>
    <property type="match status" value="1"/>
</dbReference>
<evidence type="ECO:0000256" key="4">
    <source>
        <dbReference type="ARBA" id="ARBA00022490"/>
    </source>
</evidence>
<dbReference type="GO" id="GO:0016607">
    <property type="term" value="C:nuclear speck"/>
    <property type="evidence" value="ECO:0007669"/>
    <property type="project" value="UniProtKB-SubCell"/>
</dbReference>
<feature type="repeat" description="HEAT" evidence="9">
    <location>
        <begin position="1907"/>
        <end position="1945"/>
    </location>
</feature>
<sequence length="2064" mass="232415">MRSQRITRTHRGTDRRHSSLSTSPSSLDMSAAEEDDILELDSPEAEPIDLIEDEEADDLHIPSSPSHKRGLADAATATTSSPTNTQSKLPKPVEKPRHQQLQYQHALPYPVESLQEMDHKLELIVRRLIECVRAKDYDVGFVQWNHRLECWTSLKYPMRRDIRAKLTKLYFELSVLPGMDARLVDIAANMTMSLLENKKRIDITDIQLPWRPIYAILEKELFPKQRKTGLTNVSATLLSLTEFSQRFFPPHEIPAMLETFLPRLSSSLNSILATQAFCSHFLPLSHPQYYLQAVFKLWGAFNSSIWDEQWLDMMERLAIRHLDPAVSDPEIVDELRKAARSRGEYVEEKTRFEDFLPPLASRPPSEEDVAMEDVSTTAQAPSSSEWKGIRKDVGIFTDEQFSLIMTKFLRATGVPVGGGSRVGAEGVAATDFATSDASASGSSLTMKRPADRFASFAAIIVHSMAVDALASGTTPMSSRPTSPVTTAKKQQKNYLAGSKALDALAKLVQATEGFFHPSNYGAWAPNLGRFLQNVTWEFHKRTKEEERADCKTPMEWRLTPTIRLEFVKTMRTVALLSMFSRDPMTIANAQAALKLMGYLEPDLIFPALLERAYPALETLLETHRTTACITALSTVSPPLISRSVYPAGAKNLVPLLELCLPGLDVNDPIKTMSTAMFVIQAVTSVMVDDLTRPELQSAYESEPDGQTESDPPAIVLEGEEPKLTKHEEDEVVRISTAGFPEWVSSFFRAVLVVFDSLPEPGKNQRNGGKMEDQMTQTMIAACDFVCSQLSPPLFELALGIVFKEVTSTVRSNSARVVSQLVSCFARANSAQTLKLFLPLCDDHIRLELEGGASSTRTTSTSNVIESDVSLHWWIGLLTGAITNGGAALLQHKDQLMALLKYMIENCKSERGYTTSSRILALLLVSLTNVWVKDYRSVNAEEWNSESWKAHHHQRWGRLYEVKDVKIEWHVPSDDEISFALELLRDVVEPAMNALEALQRESTQEGFNRSTVWTNDFCRYCNVVRSALSGIPALAWLPTPTERGAVASDAGDEVPEFIDHMPHCLSGMCLTDPLDPRHSYVVNLRERAGHLFHEAVAMLKSSAQDDSIDCVKMLISSIRVLELEYPCIHTHYGDIKKTYDFALTISRTMRNQKLFPRFVWVRRAALYHASRMRLNSFYRKRTPLDDLLIADLCELSLSSYVQIRKAAQKGLDSMISYFDGTRTLIYPRLFEALQPGTDHDVMKGALFVLGSKATQNMAILDWRFTGKYLETMLACSHQERPSVQNLVKQITHDFVIRLAEPSTLKAAVDSESLKSAADDLERLITYPEDLDLVARVAGKATGRIDQKNEAYDQLLPILLGIAQASTTHWRYSLTSTRLLRALVRRDQPMRPDLAGYMAEQLISDLPNQRAHSMLALTKILHFVKLRTACGGSSEKLLLQQTSNPLRKQVKLERPLPEDFTGKFIESFSKPLGPDTLLMDKNATGWLVWGDSVEFYEVPPEEASAILWDPTSAETIDRLRDIIVQPSWWETFSSHLAMEKTIDYLAADAITLVKSIFQIFEDAPCELIQPIIDGFIADRADRHKQRAAGELIGGMVRGSKHWPLQKQRKLWEWLGQRLPGIFQGITPETQLAWEMCAEYILTSRDPRRNQPLVDYLTSLTIDAESSEAFNTSKQQDLVGTAMKALGWHFTPWADKYIEIYSQHLDHPYQEVRGAVADNLRSLSELRLHPSYPSVEVFLRECETPEGAKALMHVDASYEARVDDFGARLKKWRESRQPTAQGTQTYDKAALTSKSKSCRLEGYLLSWLWTSMSDFRIATAYPFITKLLPEIFHMQEILDNDELKGTAGRVLIAAACLPYPIEMTRPLMTQFLDLLRNNPSWRTRLDVLGPLQVYYFHNIFNLDHELVAELLEALCDLLRDPKIEVREAAAKTLSGIVRCSQRSAIMSLSTRFLTVLRATKVPKRRDAAGVEVATYQEALTIAHSAVLGVSSLINAFPYEVPTFVPALLIEMATKHASSPVPISTTVRQTLADFKRSHTDSWTEDQKQFTEDQLIDLHDLLTGSSYYA</sequence>
<dbReference type="Pfam" id="PF02985">
    <property type="entry name" value="HEAT"/>
    <property type="match status" value="1"/>
</dbReference>
<evidence type="ECO:0000256" key="3">
    <source>
        <dbReference type="ARBA" id="ARBA00005739"/>
    </source>
</evidence>
<dbReference type="GO" id="GO:0010499">
    <property type="term" value="P:proteasomal ubiquitin-independent protein catabolic process"/>
    <property type="evidence" value="ECO:0007669"/>
    <property type="project" value="TreeGrafter"/>
</dbReference>
<keyword evidence="4" id="KW-0963">Cytoplasm</keyword>
<dbReference type="InterPro" id="IPR032430">
    <property type="entry name" value="Blm10_mid"/>
</dbReference>
<evidence type="ECO:0000256" key="8">
    <source>
        <dbReference type="ARBA" id="ARBA00023242"/>
    </source>
</evidence>
<evidence type="ECO:0000313" key="14">
    <source>
        <dbReference type="EMBL" id="SGY69176.1"/>
    </source>
</evidence>
<evidence type="ECO:0000256" key="9">
    <source>
        <dbReference type="PROSITE-ProRule" id="PRU00103"/>
    </source>
</evidence>
<evidence type="ECO:0000259" key="13">
    <source>
        <dbReference type="Pfam" id="PF23096"/>
    </source>
</evidence>
<evidence type="ECO:0000256" key="10">
    <source>
        <dbReference type="SAM" id="MobiDB-lite"/>
    </source>
</evidence>
<keyword evidence="5" id="KW-0677">Repeat</keyword>
<dbReference type="Pfam" id="PF16507">
    <property type="entry name" value="HEAT_PSME4_mid"/>
    <property type="match status" value="1"/>
</dbReference>
<evidence type="ECO:0000256" key="7">
    <source>
        <dbReference type="ARBA" id="ARBA00023204"/>
    </source>
</evidence>
<dbReference type="STRING" id="796604.A0A2X0M9F7"/>
<dbReference type="PANTHER" id="PTHR32170">
    <property type="entry name" value="PROTEASOME ACTIVATOR COMPLEX SUBUNIT 4"/>
    <property type="match status" value="1"/>
</dbReference>
<protein>
    <submittedName>
        <fullName evidence="14">BQ5605_C004g02973 protein</fullName>
    </submittedName>
</protein>
<keyword evidence="7" id="KW-0234">DNA repair</keyword>
<evidence type="ECO:0000256" key="6">
    <source>
        <dbReference type="ARBA" id="ARBA00022763"/>
    </source>
</evidence>
<evidence type="ECO:0000259" key="12">
    <source>
        <dbReference type="Pfam" id="PF16507"/>
    </source>
</evidence>
<dbReference type="InterPro" id="IPR000357">
    <property type="entry name" value="HEAT"/>
</dbReference>
<dbReference type="SUPFAM" id="SSF48371">
    <property type="entry name" value="ARM repeat"/>
    <property type="match status" value="1"/>
</dbReference>
<reference evidence="14 15" key="1">
    <citation type="submission" date="2016-11" db="EMBL/GenBank/DDBJ databases">
        <authorList>
            <person name="Jaros S."/>
            <person name="Januszkiewicz K."/>
            <person name="Wedrychowicz H."/>
        </authorList>
    </citation>
    <scope>NUCLEOTIDE SEQUENCE [LARGE SCALE GENOMIC DNA]</scope>
</reference>
<feature type="compositionally biased region" description="Basic residues" evidence="10">
    <location>
        <begin position="1"/>
        <end position="10"/>
    </location>
</feature>
<keyword evidence="8" id="KW-0539">Nucleus</keyword>
<dbReference type="InterPro" id="IPR011989">
    <property type="entry name" value="ARM-like"/>
</dbReference>
<feature type="compositionally biased region" description="Low complexity" evidence="10">
    <location>
        <begin position="19"/>
        <end position="30"/>
    </location>
</feature>
<evidence type="ECO:0000256" key="2">
    <source>
        <dbReference type="ARBA" id="ARBA00004496"/>
    </source>
</evidence>
<dbReference type="GO" id="GO:0005829">
    <property type="term" value="C:cytosol"/>
    <property type="evidence" value="ECO:0007669"/>
    <property type="project" value="TreeGrafter"/>
</dbReference>
<feature type="domain" description="Proteasome activator complex subunit 4 C-terminal" evidence="11">
    <location>
        <begin position="1979"/>
        <end position="2064"/>
    </location>
</feature>
<feature type="compositionally biased region" description="Low complexity" evidence="10">
    <location>
        <begin position="74"/>
        <end position="87"/>
    </location>
</feature>
<dbReference type="InterPro" id="IPR021843">
    <property type="entry name" value="PSME4_C"/>
</dbReference>
<dbReference type="EMBL" id="FQNC01000046">
    <property type="protein sequence ID" value="SGY69176.1"/>
    <property type="molecule type" value="Genomic_DNA"/>
</dbReference>
<dbReference type="GO" id="GO:0070628">
    <property type="term" value="F:proteasome binding"/>
    <property type="evidence" value="ECO:0007669"/>
    <property type="project" value="InterPro"/>
</dbReference>
<feature type="domain" description="Proteasome activator complex subunit 4-like HEAT repeat-like" evidence="13">
    <location>
        <begin position="1478"/>
        <end position="1669"/>
    </location>
</feature>
<dbReference type="PROSITE" id="PS50077">
    <property type="entry name" value="HEAT_REPEAT"/>
    <property type="match status" value="1"/>
</dbReference>
<organism evidence="14 15">
    <name type="scientific">Microbotryum silenes-dioicae</name>
    <dbReference type="NCBI Taxonomy" id="796604"/>
    <lineage>
        <taxon>Eukaryota</taxon>
        <taxon>Fungi</taxon>
        <taxon>Dikarya</taxon>
        <taxon>Basidiomycota</taxon>
        <taxon>Pucciniomycotina</taxon>
        <taxon>Microbotryomycetes</taxon>
        <taxon>Microbotryales</taxon>
        <taxon>Microbotryaceae</taxon>
        <taxon>Microbotryum</taxon>
    </lineage>
</organism>
<evidence type="ECO:0000259" key="11">
    <source>
        <dbReference type="Pfam" id="PF11919"/>
    </source>
</evidence>
<name>A0A2X0M9F7_9BASI</name>
<feature type="region of interest" description="Disordered" evidence="10">
    <location>
        <begin position="1"/>
        <end position="101"/>
    </location>
</feature>
<keyword evidence="15" id="KW-1185">Reference proteome</keyword>
<dbReference type="Proteomes" id="UP000249464">
    <property type="component" value="Unassembled WGS sequence"/>
</dbReference>